<keyword evidence="11" id="KW-0472">Membrane</keyword>
<dbReference type="Proteomes" id="UP000051086">
    <property type="component" value="Unassembled WGS sequence"/>
</dbReference>
<dbReference type="InterPro" id="IPR003661">
    <property type="entry name" value="HisK_dim/P_dom"/>
</dbReference>
<evidence type="ECO:0000256" key="4">
    <source>
        <dbReference type="ARBA" id="ARBA00022475"/>
    </source>
</evidence>
<keyword evidence="8" id="KW-0418">Kinase</keyword>
<dbReference type="SUPFAM" id="SSF55874">
    <property type="entry name" value="ATPase domain of HSP90 chaperone/DNA topoisomerase II/histidine kinase"/>
    <property type="match status" value="1"/>
</dbReference>
<dbReference type="GO" id="GO:0005886">
    <property type="term" value="C:plasma membrane"/>
    <property type="evidence" value="ECO:0007669"/>
    <property type="project" value="UniProtKB-SubCell"/>
</dbReference>
<evidence type="ECO:0000313" key="16">
    <source>
        <dbReference type="Proteomes" id="UP000051887"/>
    </source>
</evidence>
<dbReference type="CDD" id="cd00082">
    <property type="entry name" value="HisKA"/>
    <property type="match status" value="1"/>
</dbReference>
<dbReference type="SMART" id="SM00388">
    <property type="entry name" value="HisKA"/>
    <property type="match status" value="1"/>
</dbReference>
<comment type="subcellular location">
    <subcellularLocation>
        <location evidence="2">Cell inner membrane</location>
        <topology evidence="2">Multi-pass membrane protein</topology>
    </subcellularLocation>
</comment>
<sequence length="482" mass="52537">MRFSFRLRSLGILWTLSAFVAGAVAAWLWVSSNADWRAHQLRAYAGGVALYDALRGDSQPPAGVRLKPLSPAETLLANEGAFARLQKPGKPAYITNVSIYADQGEFFTGSRLNIAVISSTLRYQVSALPQGENRSAPEKLGAITQLLATYCSDPILLARLGNDLWWRVDGLALWGCEAAPNDWRLAAVALAVLALAVLLSQVAETAATFDRFAQALRAHRRFGGPESYRAEGPAELREIVQAVNAYLESERAQLSKRAVVLSGVSHDLGTPATRLRLRSALIPDPELREKLEGDIDQMTGMIESVLTYTRSELNTEEPRQISLTALIEALVEDYQDLGDPVSFSRRAPEMIEGGRSVFMSRTGQTLAPEERRVLVAARPISLQRALSNLIDNALKYGRRATVELEAMADRAVITVEDEGSEFSVADIEGMLAPFQRGPNAQSVDGFGLGLTIVATVAEQHGGHLSFEEGRTGLRARLEIQRG</sequence>
<keyword evidence="15" id="KW-1185">Reference proteome</keyword>
<comment type="catalytic activity">
    <reaction evidence="1">
        <text>ATP + protein L-histidine = ADP + protein N-phospho-L-histidine.</text>
        <dbReference type="EC" id="2.7.13.3"/>
    </reaction>
</comment>
<evidence type="ECO:0000259" key="12">
    <source>
        <dbReference type="PROSITE" id="PS50109"/>
    </source>
</evidence>
<dbReference type="AlphaFoldDB" id="A0A0P1G625"/>
<reference evidence="13 15" key="1">
    <citation type="submission" date="2015-09" db="EMBL/GenBank/DDBJ databases">
        <authorList>
            <person name="Rodrigo-Torres L."/>
            <person name="Arahal D.R."/>
        </authorList>
    </citation>
    <scope>NUCLEOTIDE SEQUENCE [LARGE SCALE GENOMIC DNA]</scope>
    <source>
        <strain evidence="13 15">CECT 5118</strain>
    </source>
</reference>
<evidence type="ECO:0000313" key="15">
    <source>
        <dbReference type="Proteomes" id="UP000051086"/>
    </source>
</evidence>
<keyword evidence="10" id="KW-0902">Two-component regulatory system</keyword>
<evidence type="ECO:0000256" key="7">
    <source>
        <dbReference type="ARBA" id="ARBA00022692"/>
    </source>
</evidence>
<evidence type="ECO:0000256" key="9">
    <source>
        <dbReference type="ARBA" id="ARBA00022989"/>
    </source>
</evidence>
<keyword evidence="9" id="KW-1133">Transmembrane helix</keyword>
<keyword evidence="4" id="KW-1003">Cell membrane</keyword>
<evidence type="ECO:0000256" key="5">
    <source>
        <dbReference type="ARBA" id="ARBA00022519"/>
    </source>
</evidence>
<feature type="domain" description="Histidine kinase" evidence="12">
    <location>
        <begin position="263"/>
        <end position="482"/>
    </location>
</feature>
<proteinExistence type="predicted"/>
<reference evidence="14 16" key="2">
    <citation type="submission" date="2015-09" db="EMBL/GenBank/DDBJ databases">
        <authorList>
            <consortium name="Swine Surveillance"/>
        </authorList>
    </citation>
    <scope>NUCLEOTIDE SEQUENCE [LARGE SCALE GENOMIC DNA]</scope>
    <source>
        <strain evidence="14 16">5120</strain>
    </source>
</reference>
<dbReference type="OrthoDB" id="9804645at2"/>
<dbReference type="InterPro" id="IPR005467">
    <property type="entry name" value="His_kinase_dom"/>
</dbReference>
<dbReference type="SMART" id="SM00387">
    <property type="entry name" value="HATPase_c"/>
    <property type="match status" value="1"/>
</dbReference>
<gene>
    <name evidence="14" type="primary">envZ_2</name>
    <name evidence="13" type="synonym">envZ_3</name>
    <name evidence="13" type="ORF">TL5118_02887</name>
    <name evidence="14" type="ORF">TL5120_01246</name>
</gene>
<dbReference type="Proteomes" id="UP000051887">
    <property type="component" value="Unassembled WGS sequence"/>
</dbReference>
<evidence type="ECO:0000256" key="2">
    <source>
        <dbReference type="ARBA" id="ARBA00004429"/>
    </source>
</evidence>
<protein>
    <recommendedName>
        <fullName evidence="3">histidine kinase</fullName>
        <ecNumber evidence="3">2.7.13.3</ecNumber>
    </recommendedName>
</protein>
<dbReference type="SUPFAM" id="SSF47384">
    <property type="entry name" value="Homodimeric domain of signal transducing histidine kinase"/>
    <property type="match status" value="1"/>
</dbReference>
<keyword evidence="6 14" id="KW-0808">Transferase</keyword>
<keyword evidence="7" id="KW-0812">Transmembrane</keyword>
<dbReference type="EC" id="2.7.13.3" evidence="3"/>
<evidence type="ECO:0000256" key="8">
    <source>
        <dbReference type="ARBA" id="ARBA00022777"/>
    </source>
</evidence>
<dbReference type="Gene3D" id="3.30.565.10">
    <property type="entry name" value="Histidine kinase-like ATPase, C-terminal domain"/>
    <property type="match status" value="1"/>
</dbReference>
<evidence type="ECO:0000256" key="6">
    <source>
        <dbReference type="ARBA" id="ARBA00022679"/>
    </source>
</evidence>
<accession>A0A0P1G625</accession>
<evidence type="ECO:0000256" key="11">
    <source>
        <dbReference type="ARBA" id="ARBA00023136"/>
    </source>
</evidence>
<dbReference type="PANTHER" id="PTHR44936:SF5">
    <property type="entry name" value="SENSOR HISTIDINE KINASE ENVZ"/>
    <property type="match status" value="1"/>
</dbReference>
<keyword evidence="5" id="KW-0997">Cell inner membrane</keyword>
<evidence type="ECO:0000313" key="13">
    <source>
        <dbReference type="EMBL" id="CUH68928.1"/>
    </source>
</evidence>
<evidence type="ECO:0000256" key="3">
    <source>
        <dbReference type="ARBA" id="ARBA00012438"/>
    </source>
</evidence>
<organism evidence="14 16">
    <name type="scientific">Thalassovita autumnalis</name>
    <dbReference type="NCBI Taxonomy" id="2072972"/>
    <lineage>
        <taxon>Bacteria</taxon>
        <taxon>Pseudomonadati</taxon>
        <taxon>Pseudomonadota</taxon>
        <taxon>Alphaproteobacteria</taxon>
        <taxon>Rhodobacterales</taxon>
        <taxon>Roseobacteraceae</taxon>
        <taxon>Thalassovita</taxon>
    </lineage>
</organism>
<dbReference type="RefSeq" id="WP_058242763.1">
    <property type="nucleotide sequence ID" value="NZ_CYSB01000036.1"/>
</dbReference>
<dbReference type="EMBL" id="CYSB01000036">
    <property type="protein sequence ID" value="CUH68928.1"/>
    <property type="molecule type" value="Genomic_DNA"/>
</dbReference>
<evidence type="ECO:0000256" key="10">
    <source>
        <dbReference type="ARBA" id="ARBA00023012"/>
    </source>
</evidence>
<dbReference type="Gene3D" id="1.10.287.130">
    <property type="match status" value="1"/>
</dbReference>
<dbReference type="InterPro" id="IPR036097">
    <property type="entry name" value="HisK_dim/P_sf"/>
</dbReference>
<name>A0A0P1G625_9RHOB</name>
<dbReference type="CDD" id="cd00075">
    <property type="entry name" value="HATPase"/>
    <property type="match status" value="1"/>
</dbReference>
<evidence type="ECO:0000256" key="1">
    <source>
        <dbReference type="ARBA" id="ARBA00000085"/>
    </source>
</evidence>
<evidence type="ECO:0000313" key="14">
    <source>
        <dbReference type="EMBL" id="CUH71460.1"/>
    </source>
</evidence>
<dbReference type="Pfam" id="PF02518">
    <property type="entry name" value="HATPase_c"/>
    <property type="match status" value="1"/>
</dbReference>
<dbReference type="GO" id="GO:0000155">
    <property type="term" value="F:phosphorelay sensor kinase activity"/>
    <property type="evidence" value="ECO:0007669"/>
    <property type="project" value="InterPro"/>
</dbReference>
<dbReference type="EMBL" id="CYSC01000020">
    <property type="protein sequence ID" value="CUH71460.1"/>
    <property type="molecule type" value="Genomic_DNA"/>
</dbReference>
<dbReference type="PROSITE" id="PS50109">
    <property type="entry name" value="HIS_KIN"/>
    <property type="match status" value="1"/>
</dbReference>
<dbReference type="PANTHER" id="PTHR44936">
    <property type="entry name" value="SENSOR PROTEIN CREC"/>
    <property type="match status" value="1"/>
</dbReference>
<dbReference type="InterPro" id="IPR036890">
    <property type="entry name" value="HATPase_C_sf"/>
</dbReference>
<dbReference type="InterPro" id="IPR003594">
    <property type="entry name" value="HATPase_dom"/>
</dbReference>
<dbReference type="InterPro" id="IPR050980">
    <property type="entry name" value="2C_sensor_his_kinase"/>
</dbReference>